<gene>
    <name evidence="2" type="ORF">FRZ44_25330</name>
</gene>
<evidence type="ECO:0000313" key="3">
    <source>
        <dbReference type="Proteomes" id="UP000326202"/>
    </source>
</evidence>
<dbReference type="OrthoDB" id="164424at204441"/>
<proteinExistence type="predicted"/>
<dbReference type="Proteomes" id="UP000326202">
    <property type="component" value="Chromosome"/>
</dbReference>
<keyword evidence="1" id="KW-0812">Transmembrane</keyword>
<evidence type="ECO:0000313" key="2">
    <source>
        <dbReference type="EMBL" id="QEX17237.1"/>
    </source>
</evidence>
<accession>A0A5J6MJ14</accession>
<dbReference type="AlphaFoldDB" id="A0A5J6MJ14"/>
<feature type="transmembrane region" description="Helical" evidence="1">
    <location>
        <begin position="84"/>
        <end position="106"/>
    </location>
</feature>
<keyword evidence="1" id="KW-0472">Membrane</keyword>
<evidence type="ECO:0008006" key="4">
    <source>
        <dbReference type="Google" id="ProtNLM"/>
    </source>
</evidence>
<feature type="transmembrane region" description="Helical" evidence="1">
    <location>
        <begin position="49"/>
        <end position="72"/>
    </location>
</feature>
<protein>
    <recommendedName>
        <fullName evidence="4">DUF304 domain-containing protein</fullName>
    </recommendedName>
</protein>
<keyword evidence="3" id="KW-1185">Reference proteome</keyword>
<organism evidence="2 3">
    <name type="scientific">Hypericibacter terrae</name>
    <dbReference type="NCBI Taxonomy" id="2602015"/>
    <lineage>
        <taxon>Bacteria</taxon>
        <taxon>Pseudomonadati</taxon>
        <taxon>Pseudomonadota</taxon>
        <taxon>Alphaproteobacteria</taxon>
        <taxon>Rhodospirillales</taxon>
        <taxon>Dongiaceae</taxon>
        <taxon>Hypericibacter</taxon>
    </lineage>
</organism>
<dbReference type="EMBL" id="CP042906">
    <property type="protein sequence ID" value="QEX17237.1"/>
    <property type="molecule type" value="Genomic_DNA"/>
</dbReference>
<dbReference type="RefSeq" id="WP_151177511.1">
    <property type="nucleotide sequence ID" value="NZ_CP042906.1"/>
</dbReference>
<reference evidence="2 3" key="1">
    <citation type="submission" date="2019-08" db="EMBL/GenBank/DDBJ databases">
        <title>Hyperibacter terrae gen. nov., sp. nov. and Hyperibacter viscosus sp. nov., two new members in the family Rhodospirillaceae isolated from the rhizosphere of Hypericum perforatum.</title>
        <authorList>
            <person name="Noviana Z."/>
        </authorList>
    </citation>
    <scope>NUCLEOTIDE SEQUENCE [LARGE SCALE GENOMIC DNA]</scope>
    <source>
        <strain evidence="2 3">R5913</strain>
    </source>
</reference>
<name>A0A5J6MJ14_9PROT</name>
<sequence length="208" mass="23375">MRTTNEASVEGSAIDRSLFQPFLAPSEIVIWSGKPERVRLIGGDTRKPFVAALLCVSLAPSGLVLLAMWLGARQSSWSEVSGHWLPWVSLFALNAIFLAIFAVLAYRRTTRLKETVYALTNRRAIKLRISQAEPNSSALDLVNRFKTHIRRDGSGDLVFGYRREYVNYGEGSRWEDIPRLTFEDISDVRRVLSLAQDALAKLGYQTVS</sequence>
<dbReference type="KEGG" id="htq:FRZ44_25330"/>
<evidence type="ECO:0000256" key="1">
    <source>
        <dbReference type="SAM" id="Phobius"/>
    </source>
</evidence>
<keyword evidence="1" id="KW-1133">Transmembrane helix</keyword>